<dbReference type="Proteomes" id="UP001303373">
    <property type="component" value="Chromosome 13"/>
</dbReference>
<evidence type="ECO:0000313" key="9">
    <source>
        <dbReference type="EMBL" id="WPH04475.1"/>
    </source>
</evidence>
<dbReference type="PROSITE" id="PS00108">
    <property type="entry name" value="PROTEIN_KINASE_ST"/>
    <property type="match status" value="1"/>
</dbReference>
<dbReference type="InterPro" id="IPR011009">
    <property type="entry name" value="Kinase-like_dom_sf"/>
</dbReference>
<dbReference type="PANTHER" id="PTHR11042">
    <property type="entry name" value="EUKARYOTIC TRANSLATION INITIATION FACTOR 2-ALPHA KINASE EIF2-ALPHA KINASE -RELATED"/>
    <property type="match status" value="1"/>
</dbReference>
<gene>
    <name evidence="9" type="ORF">R9X50_00736600</name>
</gene>
<keyword evidence="2 6" id="KW-0547">Nucleotide-binding</keyword>
<dbReference type="Gene3D" id="3.30.200.20">
    <property type="entry name" value="Phosphorylase Kinase, domain 1"/>
    <property type="match status" value="1"/>
</dbReference>
<dbReference type="AlphaFoldDB" id="A0AAQ3MB99"/>
<evidence type="ECO:0000256" key="6">
    <source>
        <dbReference type="PROSITE-ProRule" id="PRU10141"/>
    </source>
</evidence>
<dbReference type="GO" id="GO:0005524">
    <property type="term" value="F:ATP binding"/>
    <property type="evidence" value="ECO:0007669"/>
    <property type="project" value="UniProtKB-UniRule"/>
</dbReference>
<dbReference type="GO" id="GO:0005634">
    <property type="term" value="C:nucleus"/>
    <property type="evidence" value="ECO:0007669"/>
    <property type="project" value="TreeGrafter"/>
</dbReference>
<evidence type="ECO:0000256" key="3">
    <source>
        <dbReference type="ARBA" id="ARBA00022777"/>
    </source>
</evidence>
<dbReference type="GO" id="GO:0004694">
    <property type="term" value="F:eukaryotic translation initiation factor 2alpha kinase activity"/>
    <property type="evidence" value="ECO:0007669"/>
    <property type="project" value="TreeGrafter"/>
</dbReference>
<evidence type="ECO:0000256" key="5">
    <source>
        <dbReference type="ARBA" id="ARBA00037982"/>
    </source>
</evidence>
<dbReference type="SUPFAM" id="SSF56112">
    <property type="entry name" value="Protein kinase-like (PK-like)"/>
    <property type="match status" value="1"/>
</dbReference>
<evidence type="ECO:0000256" key="7">
    <source>
        <dbReference type="SAM" id="MobiDB-lite"/>
    </source>
</evidence>
<dbReference type="Pfam" id="PF00069">
    <property type="entry name" value="Pkinase"/>
    <property type="match status" value="1"/>
</dbReference>
<dbReference type="PROSITE" id="PS00107">
    <property type="entry name" value="PROTEIN_KINASE_ATP"/>
    <property type="match status" value="1"/>
</dbReference>
<dbReference type="EMBL" id="CP138592">
    <property type="protein sequence ID" value="WPH04475.1"/>
    <property type="molecule type" value="Genomic_DNA"/>
</dbReference>
<evidence type="ECO:0000256" key="4">
    <source>
        <dbReference type="ARBA" id="ARBA00022840"/>
    </source>
</evidence>
<comment type="similarity">
    <text evidence="5">Belongs to the protein kinase superfamily. Ser/Thr protein kinase family. GCN2 subfamily.</text>
</comment>
<evidence type="ECO:0000259" key="8">
    <source>
        <dbReference type="PROSITE" id="PS50011"/>
    </source>
</evidence>
<dbReference type="GO" id="GO:0005737">
    <property type="term" value="C:cytoplasm"/>
    <property type="evidence" value="ECO:0007669"/>
    <property type="project" value="TreeGrafter"/>
</dbReference>
<dbReference type="InterPro" id="IPR000719">
    <property type="entry name" value="Prot_kinase_dom"/>
</dbReference>
<keyword evidence="1" id="KW-0808">Transferase</keyword>
<dbReference type="Gene3D" id="1.10.510.10">
    <property type="entry name" value="Transferase(Phosphotransferase) domain 1"/>
    <property type="match status" value="1"/>
</dbReference>
<accession>A0AAQ3MB99</accession>
<dbReference type="PANTHER" id="PTHR11042:SF187">
    <property type="entry name" value="EUKARYOTIC TRANSLATION INITIATION FACTOR 2-ALPHA KINASE 2"/>
    <property type="match status" value="1"/>
</dbReference>
<feature type="region of interest" description="Disordered" evidence="7">
    <location>
        <begin position="1"/>
        <end position="37"/>
    </location>
</feature>
<dbReference type="SMART" id="SM00220">
    <property type="entry name" value="S_TKc"/>
    <property type="match status" value="1"/>
</dbReference>
<dbReference type="PROSITE" id="PS50011">
    <property type="entry name" value="PROTEIN_KINASE_DOM"/>
    <property type="match status" value="1"/>
</dbReference>
<evidence type="ECO:0000256" key="2">
    <source>
        <dbReference type="ARBA" id="ARBA00022741"/>
    </source>
</evidence>
<feature type="binding site" evidence="6">
    <location>
        <position position="245"/>
    </location>
    <ligand>
        <name>ATP</name>
        <dbReference type="ChEBI" id="CHEBI:30616"/>
    </ligand>
</feature>
<dbReference type="InterPro" id="IPR017441">
    <property type="entry name" value="Protein_kinase_ATP_BS"/>
</dbReference>
<keyword evidence="3" id="KW-0418">Kinase</keyword>
<evidence type="ECO:0000313" key="10">
    <source>
        <dbReference type="Proteomes" id="UP001303373"/>
    </source>
</evidence>
<reference evidence="9 10" key="1">
    <citation type="submission" date="2023-11" db="EMBL/GenBank/DDBJ databases">
        <title>An acidophilic fungus is an integral part of prey digestion in a carnivorous sundew plant.</title>
        <authorList>
            <person name="Tsai I.J."/>
        </authorList>
    </citation>
    <scope>NUCLEOTIDE SEQUENCE [LARGE SCALE GENOMIC DNA]</scope>
    <source>
        <strain evidence="9">169a</strain>
    </source>
</reference>
<protein>
    <recommendedName>
        <fullName evidence="8">Protein kinase domain-containing protein</fullName>
    </recommendedName>
</protein>
<sequence length="615" mass="68180">MSKFFRSLDSDSSDDSSSDNHDEPNESNEPPHGSPGVAAFVEQDHIDSTHDVSTTFNSLSLLSQSEQGGHRDLLLHALLEERCLNEVLQERHSNGQRRVTKNDPSVMSEARARYRRLCGVLAPHNLITSGLEHDQLTATRQRYRDGLDLVSQSNFSATAAQSTVPAPLRKLIADSSIPSGGVQSWPWSASSISPALDAITPSHPILEPSRYIRDFDELGMLGKGGYGIVFHVRNKLDDLHYAVKKIPISPARFMRIQARGQSELDDLLRELRTLARLDHPNIVRYHAGWIEWSDIGRASPTSVNALGESISYIEEESAKAGAENESTESLRRVFTESDSLGNDIMFESSLSQEASHAAQSGTHELSNALNESMTDGALVRTAEPMLALHLQMGLYPLTLADFISPLQHSDEDVAPLTHCFHLRPSVDILLAVFEGVEYLHAEGIVHRDLKPANIFIGANSNPRSTRGSVDLFTCERCREGGNANPVKLNVRIGDFGLVTVLKTEAGEVEQSQRPAFGTEIYRPLKSMPNSSPGLDIYALGIVAFEMLWKFETRMERHDTIQQLKRGCFPAQFSERIGDKTGEVESLISDMLLLPNEKLSLDALKRRLSELQRTCR</sequence>
<dbReference type="InterPro" id="IPR050339">
    <property type="entry name" value="CC_SR_Kinase"/>
</dbReference>
<organism evidence="9 10">
    <name type="scientific">Acrodontium crateriforme</name>
    <dbReference type="NCBI Taxonomy" id="150365"/>
    <lineage>
        <taxon>Eukaryota</taxon>
        <taxon>Fungi</taxon>
        <taxon>Dikarya</taxon>
        <taxon>Ascomycota</taxon>
        <taxon>Pezizomycotina</taxon>
        <taxon>Dothideomycetes</taxon>
        <taxon>Dothideomycetidae</taxon>
        <taxon>Mycosphaerellales</taxon>
        <taxon>Teratosphaeriaceae</taxon>
        <taxon>Acrodontium</taxon>
    </lineage>
</organism>
<feature type="domain" description="Protein kinase" evidence="8">
    <location>
        <begin position="215"/>
        <end position="610"/>
    </location>
</feature>
<proteinExistence type="inferred from homology"/>
<dbReference type="InterPro" id="IPR008271">
    <property type="entry name" value="Ser/Thr_kinase_AS"/>
</dbReference>
<evidence type="ECO:0000256" key="1">
    <source>
        <dbReference type="ARBA" id="ARBA00022679"/>
    </source>
</evidence>
<keyword evidence="10" id="KW-1185">Reference proteome</keyword>
<keyword evidence="4 6" id="KW-0067">ATP-binding</keyword>
<name>A0AAQ3MB99_9PEZI</name>